<comment type="caution">
    <text evidence="2">The sequence shown here is derived from an EMBL/GenBank/DDBJ whole genome shotgun (WGS) entry which is preliminary data.</text>
</comment>
<gene>
    <name evidence="2" type="ORF">E5J99_12970</name>
</gene>
<evidence type="ECO:0000313" key="2">
    <source>
        <dbReference type="EMBL" id="TGE15284.1"/>
    </source>
</evidence>
<dbReference type="OrthoDB" id="5431540at2"/>
<dbReference type="AlphaFoldDB" id="A0A4Z0PIR6"/>
<sequence length="192" mass="21859">MLRFLCFCLLGLLLLAVPARAQNAPADTDFLPWSATRRLTAADFRMQLRANTNMRGSSASFVLGMDGNAYDLLGKRGNNAVYNRMFRPASWLDTTEVAEVSRSICYQQTLFDIQEIYVRRLRQEARANARKIILIGKPNLTELSARHVKEAQQRQVDYTEETAYGTISQPQAVWEQQILTELQARHAFQTAD</sequence>
<evidence type="ECO:0000256" key="1">
    <source>
        <dbReference type="SAM" id="SignalP"/>
    </source>
</evidence>
<keyword evidence="3" id="KW-1185">Reference proteome</keyword>
<organism evidence="2 3">
    <name type="scientific">Hymenobacter elongatus</name>
    <dbReference type="NCBI Taxonomy" id="877208"/>
    <lineage>
        <taxon>Bacteria</taxon>
        <taxon>Pseudomonadati</taxon>
        <taxon>Bacteroidota</taxon>
        <taxon>Cytophagia</taxon>
        <taxon>Cytophagales</taxon>
        <taxon>Hymenobacteraceae</taxon>
        <taxon>Hymenobacter</taxon>
    </lineage>
</organism>
<name>A0A4Z0PIR6_9BACT</name>
<accession>A0A4Z0PIR6</accession>
<keyword evidence="1" id="KW-0732">Signal</keyword>
<feature type="signal peptide" evidence="1">
    <location>
        <begin position="1"/>
        <end position="21"/>
    </location>
</feature>
<protein>
    <submittedName>
        <fullName evidence="2">Uncharacterized protein</fullName>
    </submittedName>
</protein>
<dbReference type="EMBL" id="SRLD01000024">
    <property type="protein sequence ID" value="TGE15284.1"/>
    <property type="molecule type" value="Genomic_DNA"/>
</dbReference>
<reference evidence="2 3" key="1">
    <citation type="submission" date="2019-04" db="EMBL/GenBank/DDBJ databases">
        <authorList>
            <person name="Feng G."/>
            <person name="Zhang J."/>
            <person name="Zhu H."/>
        </authorList>
    </citation>
    <scope>NUCLEOTIDE SEQUENCE [LARGE SCALE GENOMIC DNA]</scope>
    <source>
        <strain evidence="2 3">JCM 17223</strain>
    </source>
</reference>
<proteinExistence type="predicted"/>
<dbReference type="Proteomes" id="UP000297739">
    <property type="component" value="Unassembled WGS sequence"/>
</dbReference>
<feature type="chain" id="PRO_5021334536" evidence="1">
    <location>
        <begin position="22"/>
        <end position="192"/>
    </location>
</feature>
<dbReference type="RefSeq" id="WP_135498237.1">
    <property type="nucleotide sequence ID" value="NZ_SRLD01000024.1"/>
</dbReference>
<evidence type="ECO:0000313" key="3">
    <source>
        <dbReference type="Proteomes" id="UP000297739"/>
    </source>
</evidence>